<dbReference type="AlphaFoldDB" id="A0A1J1ISE1"/>
<name>A0A1J1ISE1_9DIPT</name>
<dbReference type="Proteomes" id="UP000183832">
    <property type="component" value="Unassembled WGS sequence"/>
</dbReference>
<gene>
    <name evidence="2" type="ORF">CLUMA_CG015507</name>
</gene>
<dbReference type="EMBL" id="CVRI01000057">
    <property type="protein sequence ID" value="CRL02030.1"/>
    <property type="molecule type" value="Genomic_DNA"/>
</dbReference>
<evidence type="ECO:0000313" key="2">
    <source>
        <dbReference type="EMBL" id="CRL02030.1"/>
    </source>
</evidence>
<reference evidence="2 3" key="1">
    <citation type="submission" date="2015-04" db="EMBL/GenBank/DDBJ databases">
        <authorList>
            <person name="Syromyatnikov M.Y."/>
            <person name="Popov V.N."/>
        </authorList>
    </citation>
    <scope>NUCLEOTIDE SEQUENCE [LARGE SCALE GENOMIC DNA]</scope>
</reference>
<protein>
    <submittedName>
        <fullName evidence="2">CLUMA_CG015507, isoform A</fullName>
    </submittedName>
</protein>
<accession>A0A1J1ISE1</accession>
<proteinExistence type="predicted"/>
<keyword evidence="1" id="KW-1133">Transmembrane helix</keyword>
<evidence type="ECO:0000313" key="3">
    <source>
        <dbReference type="Proteomes" id="UP000183832"/>
    </source>
</evidence>
<organism evidence="2 3">
    <name type="scientific">Clunio marinus</name>
    <dbReference type="NCBI Taxonomy" id="568069"/>
    <lineage>
        <taxon>Eukaryota</taxon>
        <taxon>Metazoa</taxon>
        <taxon>Ecdysozoa</taxon>
        <taxon>Arthropoda</taxon>
        <taxon>Hexapoda</taxon>
        <taxon>Insecta</taxon>
        <taxon>Pterygota</taxon>
        <taxon>Neoptera</taxon>
        <taxon>Endopterygota</taxon>
        <taxon>Diptera</taxon>
        <taxon>Nematocera</taxon>
        <taxon>Chironomoidea</taxon>
        <taxon>Chironomidae</taxon>
        <taxon>Clunio</taxon>
    </lineage>
</organism>
<sequence length="86" mass="10172">MENESEMKVRNVLFYASHITVSIFMLVLDKTTQESEIFMSSKPSLLVCFACLLFVKNKRWELTHKKDFQQNLERSVIFHVINMINT</sequence>
<keyword evidence="1" id="KW-0472">Membrane</keyword>
<keyword evidence="1" id="KW-0812">Transmembrane</keyword>
<keyword evidence="3" id="KW-1185">Reference proteome</keyword>
<feature type="transmembrane region" description="Helical" evidence="1">
    <location>
        <begin position="12"/>
        <end position="31"/>
    </location>
</feature>
<evidence type="ECO:0000256" key="1">
    <source>
        <dbReference type="SAM" id="Phobius"/>
    </source>
</evidence>
<feature type="transmembrane region" description="Helical" evidence="1">
    <location>
        <begin position="37"/>
        <end position="55"/>
    </location>
</feature>